<dbReference type="PROSITE" id="PS00022">
    <property type="entry name" value="EGF_1"/>
    <property type="match status" value="1"/>
</dbReference>
<feature type="domain" description="EGF-like" evidence="6">
    <location>
        <begin position="89"/>
        <end position="125"/>
    </location>
</feature>
<dbReference type="Proteomes" id="UP000504635">
    <property type="component" value="Unplaced"/>
</dbReference>
<keyword evidence="7" id="KW-1185">Reference proteome</keyword>
<dbReference type="OrthoDB" id="430340at2759"/>
<sequence>LEFSKNLTHCEALIKVNDTLTMTGDQTAMINKLLTPSACLHLGNIPNSLTYENIPSGGFIGCMSDLKVHGRNVYIYKDAEDGYEISECSSLACLSNPCKNGASCISSGEKWRCRCKNGFLGNMCVNYQYGNEIHVYMVVLVFRLAVKFTCVCAHTANTDTFART</sequence>
<evidence type="ECO:0000259" key="5">
    <source>
        <dbReference type="PROSITE" id="PS50025"/>
    </source>
</evidence>
<evidence type="ECO:0000256" key="3">
    <source>
        <dbReference type="ARBA" id="ARBA00023157"/>
    </source>
</evidence>
<dbReference type="GO" id="GO:0030154">
    <property type="term" value="P:cell differentiation"/>
    <property type="evidence" value="ECO:0007669"/>
    <property type="project" value="UniProtKB-ARBA"/>
</dbReference>
<protein>
    <submittedName>
        <fullName evidence="8">Protein eyes shut-like</fullName>
    </submittedName>
</protein>
<dbReference type="GeneID" id="115874179"/>
<dbReference type="SMART" id="SM00181">
    <property type="entry name" value="EGF"/>
    <property type="match status" value="1"/>
</dbReference>
<dbReference type="InterPro" id="IPR013320">
    <property type="entry name" value="ConA-like_dom_sf"/>
</dbReference>
<dbReference type="PROSITE" id="PS50026">
    <property type="entry name" value="EGF_3"/>
    <property type="match status" value="1"/>
</dbReference>
<evidence type="ECO:0000313" key="7">
    <source>
        <dbReference type="Proteomes" id="UP000504635"/>
    </source>
</evidence>
<dbReference type="AlphaFoldDB" id="A0A6J2X1P5"/>
<dbReference type="PROSITE" id="PS50025">
    <property type="entry name" value="LAM_G_DOMAIN"/>
    <property type="match status" value="1"/>
</dbReference>
<evidence type="ECO:0000256" key="2">
    <source>
        <dbReference type="ARBA" id="ARBA00022737"/>
    </source>
</evidence>
<dbReference type="CDD" id="cd00054">
    <property type="entry name" value="EGF_CA"/>
    <property type="match status" value="1"/>
</dbReference>
<feature type="disulfide bond" evidence="4">
    <location>
        <begin position="115"/>
        <end position="124"/>
    </location>
</feature>
<dbReference type="Gene3D" id="2.10.25.10">
    <property type="entry name" value="Laminin"/>
    <property type="match status" value="1"/>
</dbReference>
<dbReference type="GO" id="GO:0005509">
    <property type="term" value="F:calcium ion binding"/>
    <property type="evidence" value="ECO:0007669"/>
    <property type="project" value="InterPro"/>
</dbReference>
<dbReference type="InParanoid" id="A0A6J2X1P5"/>
<evidence type="ECO:0000259" key="6">
    <source>
        <dbReference type="PROSITE" id="PS50026"/>
    </source>
</evidence>
<dbReference type="Pfam" id="PF00008">
    <property type="entry name" value="EGF"/>
    <property type="match status" value="1"/>
</dbReference>
<dbReference type="Gene3D" id="2.60.120.200">
    <property type="match status" value="1"/>
</dbReference>
<feature type="domain" description="Laminin G" evidence="5">
    <location>
        <begin position="1"/>
        <end position="93"/>
    </location>
</feature>
<dbReference type="SMART" id="SM00179">
    <property type="entry name" value="EGF_CA"/>
    <property type="match status" value="1"/>
</dbReference>
<comment type="caution">
    <text evidence="4">Lacks conserved residue(s) required for the propagation of feature annotation.</text>
</comment>
<dbReference type="GO" id="GO:0048513">
    <property type="term" value="P:animal organ development"/>
    <property type="evidence" value="ECO:0007669"/>
    <property type="project" value="UniProtKB-ARBA"/>
</dbReference>
<feature type="non-terminal residue" evidence="8">
    <location>
        <position position="1"/>
    </location>
</feature>
<dbReference type="PROSITE" id="PS01186">
    <property type="entry name" value="EGF_2"/>
    <property type="match status" value="1"/>
</dbReference>
<dbReference type="FunFam" id="2.10.25.10:FF:000095">
    <property type="entry name" value="Notch, isoform B"/>
    <property type="match status" value="1"/>
</dbReference>
<name>A0A6J2X1P5_SITOR</name>
<proteinExistence type="predicted"/>
<dbReference type="InterPro" id="IPR001881">
    <property type="entry name" value="EGF-like_Ca-bd_dom"/>
</dbReference>
<dbReference type="RefSeq" id="XP_030745141.1">
    <property type="nucleotide sequence ID" value="XM_030889281.1"/>
</dbReference>
<keyword evidence="2" id="KW-0677">Repeat</keyword>
<dbReference type="InterPro" id="IPR001791">
    <property type="entry name" value="Laminin_G"/>
</dbReference>
<organism evidence="7 8">
    <name type="scientific">Sitophilus oryzae</name>
    <name type="common">Rice weevil</name>
    <name type="synonym">Curculio oryzae</name>
    <dbReference type="NCBI Taxonomy" id="7048"/>
    <lineage>
        <taxon>Eukaryota</taxon>
        <taxon>Metazoa</taxon>
        <taxon>Ecdysozoa</taxon>
        <taxon>Arthropoda</taxon>
        <taxon>Hexapoda</taxon>
        <taxon>Insecta</taxon>
        <taxon>Pterygota</taxon>
        <taxon>Neoptera</taxon>
        <taxon>Endopterygota</taxon>
        <taxon>Coleoptera</taxon>
        <taxon>Polyphaga</taxon>
        <taxon>Cucujiformia</taxon>
        <taxon>Curculionidae</taxon>
        <taxon>Dryophthorinae</taxon>
        <taxon>Sitophilus</taxon>
    </lineage>
</organism>
<keyword evidence="3 4" id="KW-1015">Disulfide bond</keyword>
<feature type="non-terminal residue" evidence="8">
    <location>
        <position position="164"/>
    </location>
</feature>
<evidence type="ECO:0000313" key="8">
    <source>
        <dbReference type="RefSeq" id="XP_030745141.1"/>
    </source>
</evidence>
<reference evidence="8" key="1">
    <citation type="submission" date="2025-08" db="UniProtKB">
        <authorList>
            <consortium name="RefSeq"/>
        </authorList>
    </citation>
    <scope>IDENTIFICATION</scope>
    <source>
        <tissue evidence="8">Gonads</tissue>
    </source>
</reference>
<dbReference type="SUPFAM" id="SSF57196">
    <property type="entry name" value="EGF/Laminin"/>
    <property type="match status" value="1"/>
</dbReference>
<gene>
    <name evidence="8" type="primary">LOC115874179</name>
</gene>
<dbReference type="InterPro" id="IPR000742">
    <property type="entry name" value="EGF"/>
</dbReference>
<accession>A0A6J2X1P5</accession>
<dbReference type="KEGG" id="soy:115874179"/>
<dbReference type="GO" id="GO:0009653">
    <property type="term" value="P:anatomical structure morphogenesis"/>
    <property type="evidence" value="ECO:0007669"/>
    <property type="project" value="UniProtKB-ARBA"/>
</dbReference>
<dbReference type="SUPFAM" id="SSF49899">
    <property type="entry name" value="Concanavalin A-like lectins/glucanases"/>
    <property type="match status" value="1"/>
</dbReference>
<evidence type="ECO:0000256" key="1">
    <source>
        <dbReference type="ARBA" id="ARBA00022536"/>
    </source>
</evidence>
<keyword evidence="1 4" id="KW-0245">EGF-like domain</keyword>
<evidence type="ECO:0000256" key="4">
    <source>
        <dbReference type="PROSITE-ProRule" id="PRU00076"/>
    </source>
</evidence>